<dbReference type="PANTHER" id="PTHR45431">
    <property type="entry name" value="RHODANESE-LIKE DOMAIN-CONTAINING PROTEIN 15, CHLOROPLASTIC"/>
    <property type="match status" value="1"/>
</dbReference>
<dbReference type="InterPro" id="IPR052367">
    <property type="entry name" value="Thiosulfate_ST/Rhodanese-like"/>
</dbReference>
<evidence type="ECO:0000256" key="1">
    <source>
        <dbReference type="SAM" id="MobiDB-lite"/>
    </source>
</evidence>
<dbReference type="Gene3D" id="3.40.250.10">
    <property type="entry name" value="Rhodanese-like domain"/>
    <property type="match status" value="1"/>
</dbReference>
<dbReference type="Proteomes" id="UP000319143">
    <property type="component" value="Unassembled WGS sequence"/>
</dbReference>
<dbReference type="SUPFAM" id="SSF52821">
    <property type="entry name" value="Rhodanese/Cell cycle control phosphatase"/>
    <property type="match status" value="1"/>
</dbReference>
<keyword evidence="4" id="KW-1185">Reference proteome</keyword>
<dbReference type="EMBL" id="SJPV01000020">
    <property type="protein sequence ID" value="TWU30807.1"/>
    <property type="molecule type" value="Genomic_DNA"/>
</dbReference>
<dbReference type="InterPro" id="IPR001763">
    <property type="entry name" value="Rhodanese-like_dom"/>
</dbReference>
<feature type="region of interest" description="Disordered" evidence="1">
    <location>
        <begin position="131"/>
        <end position="170"/>
    </location>
</feature>
<gene>
    <name evidence="3" type="ORF">Poly41_65010</name>
</gene>
<dbReference type="OrthoDB" id="9800872at2"/>
<dbReference type="RefSeq" id="WP_146531193.1">
    <property type="nucleotide sequence ID" value="NZ_SJPV01000020.1"/>
</dbReference>
<dbReference type="InterPro" id="IPR036873">
    <property type="entry name" value="Rhodanese-like_dom_sf"/>
</dbReference>
<name>A0A5C6D553_9BACT</name>
<dbReference type="PANTHER" id="PTHR45431:SF3">
    <property type="entry name" value="RHODANESE-LIKE DOMAIN-CONTAINING PROTEIN 15, CHLOROPLASTIC"/>
    <property type="match status" value="1"/>
</dbReference>
<dbReference type="Pfam" id="PF00581">
    <property type="entry name" value="Rhodanese"/>
    <property type="match status" value="1"/>
</dbReference>
<evidence type="ECO:0000259" key="2">
    <source>
        <dbReference type="PROSITE" id="PS50206"/>
    </source>
</evidence>
<comment type="caution">
    <text evidence="3">The sequence shown here is derived from an EMBL/GenBank/DDBJ whole genome shotgun (WGS) entry which is preliminary data.</text>
</comment>
<dbReference type="PROSITE" id="PS50206">
    <property type="entry name" value="RHODANESE_3"/>
    <property type="match status" value="1"/>
</dbReference>
<evidence type="ECO:0000313" key="4">
    <source>
        <dbReference type="Proteomes" id="UP000319143"/>
    </source>
</evidence>
<protein>
    <submittedName>
        <fullName evidence="3">Rhodanese-like domain protein</fullName>
    </submittedName>
</protein>
<accession>A0A5C6D553</accession>
<proteinExistence type="predicted"/>
<evidence type="ECO:0000313" key="3">
    <source>
        <dbReference type="EMBL" id="TWU30807.1"/>
    </source>
</evidence>
<organism evidence="3 4">
    <name type="scientific">Novipirellula artificiosorum</name>
    <dbReference type="NCBI Taxonomy" id="2528016"/>
    <lineage>
        <taxon>Bacteria</taxon>
        <taxon>Pseudomonadati</taxon>
        <taxon>Planctomycetota</taxon>
        <taxon>Planctomycetia</taxon>
        <taxon>Pirellulales</taxon>
        <taxon>Pirellulaceae</taxon>
        <taxon>Novipirellula</taxon>
    </lineage>
</organism>
<dbReference type="AlphaFoldDB" id="A0A5C6D553"/>
<dbReference type="SMART" id="SM00450">
    <property type="entry name" value="RHOD"/>
    <property type="match status" value="1"/>
</dbReference>
<reference evidence="3 4" key="1">
    <citation type="submission" date="2019-02" db="EMBL/GenBank/DDBJ databases">
        <title>Deep-cultivation of Planctomycetes and their phenomic and genomic characterization uncovers novel biology.</title>
        <authorList>
            <person name="Wiegand S."/>
            <person name="Jogler M."/>
            <person name="Boedeker C."/>
            <person name="Pinto D."/>
            <person name="Vollmers J."/>
            <person name="Rivas-Marin E."/>
            <person name="Kohn T."/>
            <person name="Peeters S.H."/>
            <person name="Heuer A."/>
            <person name="Rast P."/>
            <person name="Oberbeckmann S."/>
            <person name="Bunk B."/>
            <person name="Jeske O."/>
            <person name="Meyerdierks A."/>
            <person name="Storesund J.E."/>
            <person name="Kallscheuer N."/>
            <person name="Luecker S."/>
            <person name="Lage O.M."/>
            <person name="Pohl T."/>
            <person name="Merkel B.J."/>
            <person name="Hornburger P."/>
            <person name="Mueller R.-W."/>
            <person name="Bruemmer F."/>
            <person name="Labrenz M."/>
            <person name="Spormann A.M."/>
            <person name="Op Den Camp H."/>
            <person name="Overmann J."/>
            <person name="Amann R."/>
            <person name="Jetten M.S.M."/>
            <person name="Mascher T."/>
            <person name="Medema M.H."/>
            <person name="Devos D.P."/>
            <person name="Kaster A.-K."/>
            <person name="Ovreas L."/>
            <person name="Rohde M."/>
            <person name="Galperin M.Y."/>
            <person name="Jogler C."/>
        </authorList>
    </citation>
    <scope>NUCLEOTIDE SEQUENCE [LARGE SCALE GENOMIC DNA]</scope>
    <source>
        <strain evidence="3 4">Poly41</strain>
    </source>
</reference>
<feature type="domain" description="Rhodanese" evidence="2">
    <location>
        <begin position="32"/>
        <end position="141"/>
    </location>
</feature>
<sequence>MSEEIPSVPKAKQTVLGLYVTAQEAYASWQADPDNVKILDVRTPEEFLFVGHPPMAWLVPVVAQSYAWDAEKGKFPMTMLPDFVSRVLEVAKPDDTIYVTCRSGGRSAIACNLLANAGFTKVHNIIDGMEGDGNGDSDSSAQGGWKNSGCPWTKKLTPERMILPKSPLST</sequence>